<comment type="caution">
    <text evidence="1">The sequence shown here is derived from an EMBL/GenBank/DDBJ whole genome shotgun (WGS) entry which is preliminary data.</text>
</comment>
<evidence type="ECO:0000313" key="1">
    <source>
        <dbReference type="EMBL" id="EEP44804.1"/>
    </source>
</evidence>
<gene>
    <name evidence="1" type="ORF">COLINT_02303</name>
</gene>
<dbReference type="Proteomes" id="UP000003295">
    <property type="component" value="Unassembled WGS sequence"/>
</dbReference>
<organism evidence="1 2">
    <name type="scientific">Collinsella intestinalis DSM 13280</name>
    <dbReference type="NCBI Taxonomy" id="521003"/>
    <lineage>
        <taxon>Bacteria</taxon>
        <taxon>Bacillati</taxon>
        <taxon>Actinomycetota</taxon>
        <taxon>Coriobacteriia</taxon>
        <taxon>Coriobacteriales</taxon>
        <taxon>Coriobacteriaceae</taxon>
        <taxon>Collinsella</taxon>
    </lineage>
</organism>
<dbReference type="HOGENOM" id="CLU_1575795_0_0_11"/>
<dbReference type="AlphaFoldDB" id="C4F8D2"/>
<protein>
    <submittedName>
        <fullName evidence="1">Uncharacterized protein</fullName>
    </submittedName>
</protein>
<sequence length="169" mass="18789">MIVVGLLRKLAIDATNTAVEVLAEKIPSASTQLEKLKAREHEFSGKVKHKVYTYDGTPLSGLRKGKTFYSTVIIDPAKVGRLLYGEKLEDDDDSIALAYKGKPYGTFSTFNDIFREMALKGYTLRIKTKIVGMHDVGIPQVVAYMPDRDEVELWRDARSDIFGADGAEA</sequence>
<evidence type="ECO:0000313" key="2">
    <source>
        <dbReference type="Proteomes" id="UP000003295"/>
    </source>
</evidence>
<reference evidence="1 2" key="1">
    <citation type="submission" date="2009-04" db="EMBL/GenBank/DDBJ databases">
        <authorList>
            <person name="Weinstock G."/>
            <person name="Sodergren E."/>
            <person name="Clifton S."/>
            <person name="Fulton L."/>
            <person name="Fulton B."/>
            <person name="Courtney L."/>
            <person name="Fronick C."/>
            <person name="Harrison M."/>
            <person name="Strong C."/>
            <person name="Farmer C."/>
            <person name="Delahaunty K."/>
            <person name="Markovic C."/>
            <person name="Hall O."/>
            <person name="Minx P."/>
            <person name="Tomlinson C."/>
            <person name="Mitreva M."/>
            <person name="Nelson J."/>
            <person name="Hou S."/>
            <person name="Wollam A."/>
            <person name="Pepin K.H."/>
            <person name="Johnson M."/>
            <person name="Bhonagiri V."/>
            <person name="Nash W.E."/>
            <person name="Warren W."/>
            <person name="Chinwalla A."/>
            <person name="Mardis E.R."/>
            <person name="Wilson R.K."/>
        </authorList>
    </citation>
    <scope>NUCLEOTIDE SEQUENCE [LARGE SCALE GENOMIC DNA]</scope>
    <source>
        <strain evidence="1 2">DSM 13280</strain>
    </source>
</reference>
<accession>C4F8D2</accession>
<dbReference type="EMBL" id="ABXH02000005">
    <property type="protein sequence ID" value="EEP44804.1"/>
    <property type="molecule type" value="Genomic_DNA"/>
</dbReference>
<dbReference type="RefSeq" id="WP_006722547.1">
    <property type="nucleotide sequence ID" value="NZ_GG692710.1"/>
</dbReference>
<name>C4F8D2_9ACTN</name>
<dbReference type="STRING" id="521003.COLINT_02303"/>
<proteinExistence type="predicted"/>